<evidence type="ECO:0000313" key="1">
    <source>
        <dbReference type="EMBL" id="GMH78357.1"/>
    </source>
</evidence>
<dbReference type="EMBL" id="BLQM01000249">
    <property type="protein sequence ID" value="GMH78357.1"/>
    <property type="molecule type" value="Genomic_DNA"/>
</dbReference>
<accession>A0A9W7AU43</accession>
<dbReference type="PANTHER" id="PTHR45661">
    <property type="entry name" value="SURFACE ANTIGEN"/>
    <property type="match status" value="1"/>
</dbReference>
<reference evidence="2" key="1">
    <citation type="journal article" date="2023" name="Commun. Biol.">
        <title>Genome analysis of Parmales, the sister group of diatoms, reveals the evolutionary specialization of diatoms from phago-mixotrophs to photoautotrophs.</title>
        <authorList>
            <person name="Ban H."/>
            <person name="Sato S."/>
            <person name="Yoshikawa S."/>
            <person name="Yamada K."/>
            <person name="Nakamura Y."/>
            <person name="Ichinomiya M."/>
            <person name="Sato N."/>
            <person name="Blanc-Mathieu R."/>
            <person name="Endo H."/>
            <person name="Kuwata A."/>
            <person name="Ogata H."/>
        </authorList>
    </citation>
    <scope>NUCLEOTIDE SEQUENCE [LARGE SCALE GENOMIC DNA]</scope>
</reference>
<dbReference type="Proteomes" id="UP001162640">
    <property type="component" value="Unassembled WGS sequence"/>
</dbReference>
<dbReference type="PANTHER" id="PTHR45661:SF3">
    <property type="entry name" value="IG-LIKE DOMAIN-CONTAINING PROTEIN"/>
    <property type="match status" value="1"/>
</dbReference>
<dbReference type="AlphaFoldDB" id="A0A9W7AU43"/>
<name>A0A9W7AU43_9STRA</name>
<dbReference type="SUPFAM" id="SSF52058">
    <property type="entry name" value="L domain-like"/>
    <property type="match status" value="1"/>
</dbReference>
<dbReference type="Pfam" id="PF13306">
    <property type="entry name" value="LRR_5"/>
    <property type="match status" value="1"/>
</dbReference>
<dbReference type="InterPro" id="IPR053139">
    <property type="entry name" value="Surface_bspA-like"/>
</dbReference>
<comment type="caution">
    <text evidence="1">The sequence shown here is derived from an EMBL/GenBank/DDBJ whole genome shotgun (WGS) entry which is preliminary data.</text>
</comment>
<dbReference type="InterPro" id="IPR032675">
    <property type="entry name" value="LRR_dom_sf"/>
</dbReference>
<organism evidence="1 2">
    <name type="scientific">Triparma laevis f. inornata</name>
    <dbReference type="NCBI Taxonomy" id="1714386"/>
    <lineage>
        <taxon>Eukaryota</taxon>
        <taxon>Sar</taxon>
        <taxon>Stramenopiles</taxon>
        <taxon>Ochrophyta</taxon>
        <taxon>Bolidophyceae</taxon>
        <taxon>Parmales</taxon>
        <taxon>Triparmaceae</taxon>
        <taxon>Triparma</taxon>
    </lineage>
</organism>
<gene>
    <name evidence="1" type="ORF">TL16_g07768</name>
</gene>
<dbReference type="InterPro" id="IPR026906">
    <property type="entry name" value="LRR_5"/>
</dbReference>
<protein>
    <submittedName>
        <fullName evidence="1">Uncharacterized protein</fullName>
    </submittedName>
</protein>
<evidence type="ECO:0000313" key="2">
    <source>
        <dbReference type="Proteomes" id="UP001162640"/>
    </source>
</evidence>
<sequence>MSLGDTSLSVPVDALMALRLATKGWNAAVDALIDALIDDGVRSGELMVYDGKDISYELALARAERREFVTLVIFNLNITKIGDDACCLVVNLVVVDIPEGIERISTGAFWECESLTTVSFPKTLKSIGNYAFEGCRSLDNVNLLHTNLQELGRAAFVRCSELKSMTISDSLQTFGADVLYKCSKLVSSSIKIDNKFKSYSDKTSAAVAYLRSQQLLSATPPAPHADNFCTTIDFRRLFVGFIHNSTLMSLWFVLKAWKAVAEEVIDEGVRAARLLFTMGRI</sequence>
<proteinExistence type="predicted"/>
<dbReference type="Gene3D" id="3.80.10.10">
    <property type="entry name" value="Ribonuclease Inhibitor"/>
    <property type="match status" value="1"/>
</dbReference>